<evidence type="ECO:0000256" key="1">
    <source>
        <dbReference type="SAM" id="MobiDB-lite"/>
    </source>
</evidence>
<reference evidence="2" key="3">
    <citation type="submission" date="2025-09" db="UniProtKB">
        <authorList>
            <consortium name="Ensembl"/>
        </authorList>
    </citation>
    <scope>IDENTIFICATION</scope>
</reference>
<keyword evidence="3" id="KW-1185">Reference proteome</keyword>
<evidence type="ECO:0008006" key="4">
    <source>
        <dbReference type="Google" id="ProtNLM"/>
    </source>
</evidence>
<accession>A0A3P8PCM9</accession>
<feature type="region of interest" description="Disordered" evidence="1">
    <location>
        <begin position="397"/>
        <end position="420"/>
    </location>
</feature>
<dbReference type="Ensembl" id="ENSACLT00000015111.2">
    <property type="protein sequence ID" value="ENSACLP00000014760.2"/>
    <property type="gene ID" value="ENSACLG00000010051.2"/>
</dbReference>
<evidence type="ECO:0000313" key="3">
    <source>
        <dbReference type="Proteomes" id="UP000265100"/>
    </source>
</evidence>
<evidence type="ECO:0000313" key="2">
    <source>
        <dbReference type="Ensembl" id="ENSACLP00000014760.2"/>
    </source>
</evidence>
<organism evidence="2 3">
    <name type="scientific">Astatotilapia calliptera</name>
    <name type="common">Eastern happy</name>
    <name type="synonym">Chromis callipterus</name>
    <dbReference type="NCBI Taxonomy" id="8154"/>
    <lineage>
        <taxon>Eukaryota</taxon>
        <taxon>Metazoa</taxon>
        <taxon>Chordata</taxon>
        <taxon>Craniata</taxon>
        <taxon>Vertebrata</taxon>
        <taxon>Euteleostomi</taxon>
        <taxon>Actinopterygii</taxon>
        <taxon>Neopterygii</taxon>
        <taxon>Teleostei</taxon>
        <taxon>Neoteleostei</taxon>
        <taxon>Acanthomorphata</taxon>
        <taxon>Ovalentaria</taxon>
        <taxon>Cichlomorphae</taxon>
        <taxon>Cichliformes</taxon>
        <taxon>Cichlidae</taxon>
        <taxon>African cichlids</taxon>
        <taxon>Pseudocrenilabrinae</taxon>
        <taxon>Haplochromini</taxon>
        <taxon>Astatotilapia</taxon>
    </lineage>
</organism>
<sequence length="525" mass="57592">LEDVSPLIREASSVLRSNGGGGQRKLTVIPPETEGYSVKTLKAVSGGGKSTFYIVPLQETLDTSPLPPDSQHFSKMPKKICYQCNEVMPLQMLAVHINTSGHRDHDNEITVHASLCGDRMFSTLFLLSVEDVLRCLEQQVDTTTEFKLCVDREDLPDRGILQWQRKKAASPTSVLRVVFIGEAGEDTGALRKEFLSDMISGIESRFFEGPENKGKNPKYSLTDLDIENFRTVGEIIVVSLAQGGPSPAFFKEWCYNFLCSGEVDFSCLSKEDSLMMWADEIVNCGYTNQIKMDSKESMIRAIVLHSTTRLIPKLQQLRKGMELYGLVNLMAVNPEACHSLFVPGKILKVSINIAASMEGPQHTLVQDSGPRNPGPLLNAIALPVHKVLEATPAAARVHNPRDGIGGQAVHKPGGRRGPGRRAQGAILYRFDLGDVEHIVNPHVAGQPEFQRDGVDQCRNLKGTNEVWVELLGLSPERNKARGQPYLLSHAVCWSWCAAAICGLFGSVLCAQQRRPCGPPSSSAPP</sequence>
<name>A0A3P8PCM9_ASTCA</name>
<dbReference type="GO" id="GO:0004842">
    <property type="term" value="F:ubiquitin-protein transferase activity"/>
    <property type="evidence" value="ECO:0007669"/>
    <property type="project" value="InterPro"/>
</dbReference>
<dbReference type="STRING" id="8154.ENSACLP00000014760"/>
<reference evidence="2" key="2">
    <citation type="submission" date="2025-08" db="UniProtKB">
        <authorList>
            <consortium name="Ensembl"/>
        </authorList>
    </citation>
    <scope>IDENTIFICATION</scope>
</reference>
<dbReference type="Gene3D" id="3.90.1750.10">
    <property type="entry name" value="Hect, E3 ligase catalytic domains"/>
    <property type="match status" value="1"/>
</dbReference>
<dbReference type="Proteomes" id="UP000265100">
    <property type="component" value="Chromosome 14"/>
</dbReference>
<dbReference type="OMA" id="VEYQTPP"/>
<dbReference type="SUPFAM" id="SSF56204">
    <property type="entry name" value="Hect, E3 ligase catalytic domain"/>
    <property type="match status" value="1"/>
</dbReference>
<proteinExistence type="predicted"/>
<dbReference type="GeneTree" id="ENSGT00460000041731"/>
<dbReference type="AlphaFoldDB" id="A0A3P8PCM9"/>
<reference evidence="2" key="1">
    <citation type="submission" date="2018-05" db="EMBL/GenBank/DDBJ databases">
        <authorList>
            <person name="Datahose"/>
        </authorList>
    </citation>
    <scope>NUCLEOTIDE SEQUENCE</scope>
</reference>
<dbReference type="InterPro" id="IPR035983">
    <property type="entry name" value="Hect_E3_ubiquitin_ligase"/>
</dbReference>
<protein>
    <recommendedName>
        <fullName evidence="4">HECT domain-containing protein</fullName>
    </recommendedName>
</protein>